<sequence length="290" mass="33949">GIQIVDIDHIYETESKWIDLLYDEAALDSDEEFKTLFEDVIRNFIRFVHLVPASENNHHMYAGGLVSHSLEVSLYALRNAQQLVLPAIGHVDIEKRYRQPRWLYASWLCGLLHDVGKPFTDFTVIGDNGGSWKPLLIPLYDWCKNNDIKSYTVIWNEHRVHKEHEQSSITPVQMILTDQVKEYLSESTDNLWNHITTTLAKYKHRNGYLDTAVRMADYKSTDIDNKRYWDKTIGHRTAPIQNHIIKAIRSLRKNWTTNKSGAKIWIVDDEVCLQWPQAINEPIGYRRSFR</sequence>
<gene>
    <name evidence="2" type="ORF">LCGC14_3153600</name>
</gene>
<evidence type="ECO:0000259" key="1">
    <source>
        <dbReference type="Pfam" id="PF07514"/>
    </source>
</evidence>
<dbReference type="InterPro" id="IPR011119">
    <property type="entry name" value="Unchr_helicase_relaxase_TraI"/>
</dbReference>
<feature type="non-terminal residue" evidence="2">
    <location>
        <position position="1"/>
    </location>
</feature>
<accession>A0A0F8WHE4</accession>
<dbReference type="NCBIfam" id="NF041494">
    <property type="entry name" value="MobH"/>
    <property type="match status" value="1"/>
</dbReference>
<dbReference type="EMBL" id="LAZR01069500">
    <property type="protein sequence ID" value="KKK47595.1"/>
    <property type="molecule type" value="Genomic_DNA"/>
</dbReference>
<name>A0A0F8WHE4_9ZZZZ</name>
<protein>
    <recommendedName>
        <fullName evidence="1">Uncharacterized domain-containing protein</fullName>
    </recommendedName>
</protein>
<dbReference type="Gene3D" id="1.10.3210.40">
    <property type="match status" value="1"/>
</dbReference>
<dbReference type="Pfam" id="PF07514">
    <property type="entry name" value="TraI_2"/>
    <property type="match status" value="1"/>
</dbReference>
<feature type="domain" description="Uncharacterised" evidence="1">
    <location>
        <begin position="14"/>
        <end position="281"/>
    </location>
</feature>
<proteinExistence type="predicted"/>
<dbReference type="AlphaFoldDB" id="A0A0F8WHE4"/>
<evidence type="ECO:0000313" key="2">
    <source>
        <dbReference type="EMBL" id="KKK47595.1"/>
    </source>
</evidence>
<reference evidence="2" key="1">
    <citation type="journal article" date="2015" name="Nature">
        <title>Complex archaea that bridge the gap between prokaryotes and eukaryotes.</title>
        <authorList>
            <person name="Spang A."/>
            <person name="Saw J.H."/>
            <person name="Jorgensen S.L."/>
            <person name="Zaremba-Niedzwiedzka K."/>
            <person name="Martijn J."/>
            <person name="Lind A.E."/>
            <person name="van Eijk R."/>
            <person name="Schleper C."/>
            <person name="Guy L."/>
            <person name="Ettema T.J."/>
        </authorList>
    </citation>
    <scope>NUCLEOTIDE SEQUENCE</scope>
</reference>
<organism evidence="2">
    <name type="scientific">marine sediment metagenome</name>
    <dbReference type="NCBI Taxonomy" id="412755"/>
    <lineage>
        <taxon>unclassified sequences</taxon>
        <taxon>metagenomes</taxon>
        <taxon>ecological metagenomes</taxon>
    </lineage>
</organism>
<comment type="caution">
    <text evidence="2">The sequence shown here is derived from an EMBL/GenBank/DDBJ whole genome shotgun (WGS) entry which is preliminary data.</text>
</comment>